<accession>A0ACC2LIY7</accession>
<keyword evidence="2" id="KW-1185">Reference proteome</keyword>
<sequence length="523" mass="59976">MAFKLKIEKLLGLPITQLQSDGGGKYKKFPFLASHGITHRFSSPHTPAQNGIADRKHRHLVETDPTGWLYKAAEYFEFKRISPEQQVQLASFHLEGIALQWHRWITKFKGPLTWPEFSQAVLMRFGPTDYEDPSEAISRLKQVTTVAAYQVEFEKLSHRVDGLPEPFLISCFIGGLFDDIRLDVKMKQPKTLVDTIGVARLIEERNRLHRKTGSYSRSQPSSTPSKIGPTQTTGLLPPTSLPPTRPHDHQTLIQPNQSPLSVRPYRYPHEALKGSTLHLSTYDKEMLAIVKAVRKWRPYLLGKPFVIQTDQRSLKFFLEQRVSTPTQIRWLPKLLGYDYIILYKRGEENKGADALSRLTILECSAISLPIAEWWQQLRTEVGSDKFYDDWYVGFSLQQQSSEHRALDPSMPTHQTEPLLSTGHDSAAAVPTHPMVTRTRDDTRRPKTYPDFVTRHPLPRGLVAHCNLDTVEPTCFTQANKHPKWRAAMEDEFNPLVRNGTWHPVPSHPHMNLIGCKWEQHLRS</sequence>
<protein>
    <submittedName>
        <fullName evidence="1">Uncharacterized protein</fullName>
    </submittedName>
</protein>
<organism evidence="1 2">
    <name type="scientific">Persea americana</name>
    <name type="common">Avocado</name>
    <dbReference type="NCBI Taxonomy" id="3435"/>
    <lineage>
        <taxon>Eukaryota</taxon>
        <taxon>Viridiplantae</taxon>
        <taxon>Streptophyta</taxon>
        <taxon>Embryophyta</taxon>
        <taxon>Tracheophyta</taxon>
        <taxon>Spermatophyta</taxon>
        <taxon>Magnoliopsida</taxon>
        <taxon>Magnoliidae</taxon>
        <taxon>Laurales</taxon>
        <taxon>Lauraceae</taxon>
        <taxon>Persea</taxon>
    </lineage>
</organism>
<reference evidence="1 2" key="1">
    <citation type="journal article" date="2022" name="Hortic Res">
        <title>A haplotype resolved chromosomal level avocado genome allows analysis of novel avocado genes.</title>
        <authorList>
            <person name="Nath O."/>
            <person name="Fletcher S.J."/>
            <person name="Hayward A."/>
            <person name="Shaw L.M."/>
            <person name="Masouleh A.K."/>
            <person name="Furtado A."/>
            <person name="Henry R.J."/>
            <person name="Mitter N."/>
        </authorList>
    </citation>
    <scope>NUCLEOTIDE SEQUENCE [LARGE SCALE GENOMIC DNA]</scope>
    <source>
        <strain evidence="2">cv. Hass</strain>
    </source>
</reference>
<gene>
    <name evidence="1" type="ORF">MRB53_026703</name>
</gene>
<evidence type="ECO:0000313" key="1">
    <source>
        <dbReference type="EMBL" id="KAJ8633367.1"/>
    </source>
</evidence>
<name>A0ACC2LIY7_PERAE</name>
<evidence type="ECO:0000313" key="2">
    <source>
        <dbReference type="Proteomes" id="UP001234297"/>
    </source>
</evidence>
<comment type="caution">
    <text evidence="1">The sequence shown here is derived from an EMBL/GenBank/DDBJ whole genome shotgun (WGS) entry which is preliminary data.</text>
</comment>
<proteinExistence type="predicted"/>
<dbReference type="Proteomes" id="UP001234297">
    <property type="component" value="Chromosome 8"/>
</dbReference>
<dbReference type="EMBL" id="CM056816">
    <property type="protein sequence ID" value="KAJ8633367.1"/>
    <property type="molecule type" value="Genomic_DNA"/>
</dbReference>